<protein>
    <submittedName>
        <fullName evidence="8">GTP-binding protein</fullName>
    </submittedName>
</protein>
<name>A0ABZ0WIY9_9BURK</name>
<evidence type="ECO:0000256" key="2">
    <source>
        <dbReference type="ARBA" id="ARBA00022801"/>
    </source>
</evidence>
<dbReference type="SUPFAM" id="SSF90002">
    <property type="entry name" value="Hypothetical protein YjiA, C-terminal domain"/>
    <property type="match status" value="1"/>
</dbReference>
<keyword evidence="1" id="KW-0547">Nucleotide-binding</keyword>
<sequence length="366" mass="39150">MTTLRHPVALTVLTGFLGSGKTTLLNRLLRQAAMSRCAVVVNEIGEIGLDHLLIGATRERSVALLENGCLCCGARGELADTVDLLLGQMERGEIPPFERVIVETTGLARPGPVLSELLGDERLASRIALDGVVATADALHMQGQLARHAQAREQLAAADALLITKTDLADGPTLGALYAALDALNPGAPRIRVEHGEIDAEQLFGWLAPHTLPAWLRSRDVLLAASGETPADGDGLPLQSAMRLAAQRNAHPDVETFCLTFDAPLPLAALETALTVLLAYHGEQILRVKGICRVVGEDAPVVVHGVQQLLHEPLRVAAWPDDDRRTRLVFIVHGISPDVVRATFTHFLSGEEAAPTIQHGEPSSNR</sequence>
<dbReference type="InterPro" id="IPR003495">
    <property type="entry name" value="CobW/HypB/UreG_nucleotide-bd"/>
</dbReference>
<dbReference type="InterPro" id="IPR027417">
    <property type="entry name" value="P-loop_NTPase"/>
</dbReference>
<evidence type="ECO:0000256" key="5">
    <source>
        <dbReference type="ARBA" id="ARBA00045658"/>
    </source>
</evidence>
<gene>
    <name evidence="8" type="ORF">U0042_25205</name>
</gene>
<dbReference type="PANTHER" id="PTHR13748">
    <property type="entry name" value="COBW-RELATED"/>
    <property type="match status" value="1"/>
</dbReference>
<evidence type="ECO:0000259" key="7">
    <source>
        <dbReference type="SMART" id="SM00833"/>
    </source>
</evidence>
<dbReference type="PANTHER" id="PTHR13748:SF62">
    <property type="entry name" value="COBW DOMAIN-CONTAINING PROTEIN"/>
    <property type="match status" value="1"/>
</dbReference>
<dbReference type="CDD" id="cd03112">
    <property type="entry name" value="CobW-like"/>
    <property type="match status" value="1"/>
</dbReference>
<dbReference type="InterPro" id="IPR051316">
    <property type="entry name" value="Zinc-reg_GTPase_activator"/>
</dbReference>
<dbReference type="EMBL" id="CP139965">
    <property type="protein sequence ID" value="WQD77319.1"/>
    <property type="molecule type" value="Genomic_DNA"/>
</dbReference>
<dbReference type="RefSeq" id="WP_114814882.1">
    <property type="nucleotide sequence ID" value="NZ_CP139965.1"/>
</dbReference>
<dbReference type="InterPro" id="IPR036627">
    <property type="entry name" value="CobW-likC_sf"/>
</dbReference>
<comment type="similarity">
    <text evidence="4">Belongs to the SIMIBI class G3E GTPase family. ZNG1 subfamily.</text>
</comment>
<dbReference type="Gene3D" id="3.30.1220.10">
    <property type="entry name" value="CobW-like, C-terminal domain"/>
    <property type="match status" value="1"/>
</dbReference>
<keyword evidence="2" id="KW-0378">Hydrolase</keyword>
<evidence type="ECO:0000256" key="4">
    <source>
        <dbReference type="ARBA" id="ARBA00034320"/>
    </source>
</evidence>
<evidence type="ECO:0000256" key="1">
    <source>
        <dbReference type="ARBA" id="ARBA00022741"/>
    </source>
</evidence>
<comment type="catalytic activity">
    <reaction evidence="6">
        <text>GTP + H2O = GDP + phosphate + H(+)</text>
        <dbReference type="Rhea" id="RHEA:19669"/>
        <dbReference type="ChEBI" id="CHEBI:15377"/>
        <dbReference type="ChEBI" id="CHEBI:15378"/>
        <dbReference type="ChEBI" id="CHEBI:37565"/>
        <dbReference type="ChEBI" id="CHEBI:43474"/>
        <dbReference type="ChEBI" id="CHEBI:58189"/>
    </reaction>
    <physiologicalReaction direction="left-to-right" evidence="6">
        <dbReference type="Rhea" id="RHEA:19670"/>
    </physiologicalReaction>
</comment>
<evidence type="ECO:0000256" key="3">
    <source>
        <dbReference type="ARBA" id="ARBA00023186"/>
    </source>
</evidence>
<dbReference type="Gene3D" id="3.40.50.300">
    <property type="entry name" value="P-loop containing nucleotide triphosphate hydrolases"/>
    <property type="match status" value="1"/>
</dbReference>
<dbReference type="Pfam" id="PF07683">
    <property type="entry name" value="CobW_C"/>
    <property type="match status" value="1"/>
</dbReference>
<evidence type="ECO:0000313" key="8">
    <source>
        <dbReference type="EMBL" id="WQD77319.1"/>
    </source>
</evidence>
<evidence type="ECO:0000313" key="9">
    <source>
        <dbReference type="Proteomes" id="UP001325479"/>
    </source>
</evidence>
<evidence type="ECO:0000256" key="6">
    <source>
        <dbReference type="ARBA" id="ARBA00049117"/>
    </source>
</evidence>
<dbReference type="SMART" id="SM00833">
    <property type="entry name" value="CobW_C"/>
    <property type="match status" value="1"/>
</dbReference>
<proteinExistence type="inferred from homology"/>
<keyword evidence="9" id="KW-1185">Reference proteome</keyword>
<comment type="function">
    <text evidence="5">Zinc chaperone that directly transfers zinc cofactor to target proteins, thereby activating them. Zinc is transferred from the CXCC motif in the GTPase domain to the zinc binding site in target proteins in a process requiring GTP hydrolysis.</text>
</comment>
<dbReference type="InterPro" id="IPR011629">
    <property type="entry name" value="CobW-like_C"/>
</dbReference>
<accession>A0ABZ0WIY9</accession>
<organism evidence="8 9">
    <name type="scientific">Paraburkholderia kururiensis</name>
    <dbReference type="NCBI Taxonomy" id="984307"/>
    <lineage>
        <taxon>Bacteria</taxon>
        <taxon>Pseudomonadati</taxon>
        <taxon>Pseudomonadota</taxon>
        <taxon>Betaproteobacteria</taxon>
        <taxon>Burkholderiales</taxon>
        <taxon>Burkholderiaceae</taxon>
        <taxon>Paraburkholderia</taxon>
    </lineage>
</organism>
<feature type="domain" description="CobW C-terminal" evidence="7">
    <location>
        <begin position="254"/>
        <end position="348"/>
    </location>
</feature>
<reference evidence="8 9" key="1">
    <citation type="submission" date="2023-12" db="EMBL/GenBank/DDBJ databases">
        <title>Genome sequencing and assembly of bacterial species from a model synthetic community.</title>
        <authorList>
            <person name="Hogle S.L."/>
        </authorList>
    </citation>
    <scope>NUCLEOTIDE SEQUENCE [LARGE SCALE GENOMIC DNA]</scope>
    <source>
        <strain evidence="8 9">HAMBI 2494</strain>
    </source>
</reference>
<dbReference type="SUPFAM" id="SSF52540">
    <property type="entry name" value="P-loop containing nucleoside triphosphate hydrolases"/>
    <property type="match status" value="1"/>
</dbReference>
<dbReference type="Proteomes" id="UP001325479">
    <property type="component" value="Chromosome"/>
</dbReference>
<keyword evidence="3" id="KW-0143">Chaperone</keyword>
<dbReference type="Pfam" id="PF02492">
    <property type="entry name" value="cobW"/>
    <property type="match status" value="1"/>
</dbReference>